<dbReference type="InterPro" id="IPR000035">
    <property type="entry name" value="Alkylbase_DNA_glycsylse_CS"/>
</dbReference>
<evidence type="ECO:0000256" key="2">
    <source>
        <dbReference type="ARBA" id="ARBA00010817"/>
    </source>
</evidence>
<evidence type="ECO:0000256" key="1">
    <source>
        <dbReference type="ARBA" id="ARBA00000086"/>
    </source>
</evidence>
<dbReference type="PROSITE" id="PS00516">
    <property type="entry name" value="ALKYLBASE_DNA_GLYCOS"/>
    <property type="match status" value="1"/>
</dbReference>
<protein>
    <recommendedName>
        <fullName evidence="3">DNA-3-methyladenine glycosylase II</fullName>
        <ecNumber evidence="3">3.2.2.21</ecNumber>
    </recommendedName>
</protein>
<keyword evidence="4" id="KW-0227">DNA damage</keyword>
<dbReference type="Proteomes" id="UP001523262">
    <property type="component" value="Unassembled WGS sequence"/>
</dbReference>
<evidence type="ECO:0000256" key="5">
    <source>
        <dbReference type="ARBA" id="ARBA00022801"/>
    </source>
</evidence>
<keyword evidence="9" id="KW-1185">Reference proteome</keyword>
<keyword evidence="5" id="KW-0378">Hydrolase</keyword>
<sequence>MQEKNNNELKIFVPKEFNFEENLKYLSRAPNECLFLIKDRRLYKALPIEEETLLIEISADQENVMNIRFIDDTAPSSEWKRAAVVRYVREWFDLDRDLLPFYEMAKTDVLLNGAVDSFYGLRLMGIPDLFEAICWGIIGQQINLTFAYTLKRRLVESFGRLVEYNGDDYWIFPTPNDIAALSVEDLVGLRMTVKKCEYLIDVARLMVEGKLTKMQLLNAENVKSAEKMLVKIRGIGPWTANYVLMRCLRFPSAFPIDDVGLHNAIKHLIGTENKPTKEEIVRLAANWTGWESYATFYLWRFLY</sequence>
<dbReference type="InterPro" id="IPR012904">
    <property type="entry name" value="OGG_N"/>
</dbReference>
<evidence type="ECO:0000313" key="9">
    <source>
        <dbReference type="Proteomes" id="UP001523262"/>
    </source>
</evidence>
<dbReference type="Pfam" id="PF07934">
    <property type="entry name" value="OGG_N"/>
    <property type="match status" value="1"/>
</dbReference>
<dbReference type="PANTHER" id="PTHR43003">
    <property type="entry name" value="DNA-3-METHYLADENINE GLYCOSYLASE"/>
    <property type="match status" value="1"/>
</dbReference>
<dbReference type="Gene3D" id="3.30.310.20">
    <property type="entry name" value="DNA-3-methyladenine glycosylase AlkA, N-terminal domain"/>
    <property type="match status" value="1"/>
</dbReference>
<accession>A0ABT0WIL4</accession>
<dbReference type="Pfam" id="PF00730">
    <property type="entry name" value="HhH-GPD"/>
    <property type="match status" value="1"/>
</dbReference>
<dbReference type="EMBL" id="JAMQCR010000004">
    <property type="protein sequence ID" value="MCM2536160.1"/>
    <property type="molecule type" value="Genomic_DNA"/>
</dbReference>
<dbReference type="EC" id="3.2.2.21" evidence="3"/>
<dbReference type="InterPro" id="IPR037046">
    <property type="entry name" value="AlkA_N_sf"/>
</dbReference>
<name>A0ABT0WIL4_9BACI</name>
<reference evidence="8 9" key="1">
    <citation type="submission" date="2022-06" db="EMBL/GenBank/DDBJ databases">
        <authorList>
            <person name="Jeon C.O."/>
        </authorList>
    </citation>
    <scope>NUCLEOTIDE SEQUENCE [LARGE SCALE GENOMIC DNA]</scope>
    <source>
        <strain evidence="8 9">KCTC 13943</strain>
    </source>
</reference>
<dbReference type="Gene3D" id="1.10.340.30">
    <property type="entry name" value="Hypothetical protein, domain 2"/>
    <property type="match status" value="1"/>
</dbReference>
<evidence type="ECO:0000256" key="3">
    <source>
        <dbReference type="ARBA" id="ARBA00012000"/>
    </source>
</evidence>
<dbReference type="PANTHER" id="PTHR43003:SF12">
    <property type="entry name" value="DNA-3-METHYLADENINE GLYCOSYLASE"/>
    <property type="match status" value="1"/>
</dbReference>
<evidence type="ECO:0000256" key="4">
    <source>
        <dbReference type="ARBA" id="ARBA00022763"/>
    </source>
</evidence>
<feature type="domain" description="HhH-GPD" evidence="7">
    <location>
        <begin position="138"/>
        <end position="303"/>
    </location>
</feature>
<comment type="catalytic activity">
    <reaction evidence="1">
        <text>Hydrolysis of alkylated DNA, releasing 3-methyladenine, 3-methylguanine, 7-methylguanine and 7-methyladenine.</text>
        <dbReference type="EC" id="3.2.2.21"/>
    </reaction>
</comment>
<comment type="caution">
    <text evidence="8">The sequence shown here is derived from an EMBL/GenBank/DDBJ whole genome shotgun (WGS) entry which is preliminary data.</text>
</comment>
<evidence type="ECO:0000259" key="7">
    <source>
        <dbReference type="SMART" id="SM00478"/>
    </source>
</evidence>
<evidence type="ECO:0000256" key="6">
    <source>
        <dbReference type="ARBA" id="ARBA00023204"/>
    </source>
</evidence>
<dbReference type="InterPro" id="IPR011257">
    <property type="entry name" value="DNA_glycosylase"/>
</dbReference>
<gene>
    <name evidence="8" type="ORF">NDK43_32630</name>
</gene>
<dbReference type="CDD" id="cd00056">
    <property type="entry name" value="ENDO3c"/>
    <property type="match status" value="1"/>
</dbReference>
<dbReference type="InterPro" id="IPR003265">
    <property type="entry name" value="HhH-GPD_domain"/>
</dbReference>
<comment type="similarity">
    <text evidence="2">Belongs to the alkylbase DNA glycosidase AlkA family.</text>
</comment>
<dbReference type="InterPro" id="IPR051912">
    <property type="entry name" value="Alkylbase_DNA_Glycosylase/TA"/>
</dbReference>
<keyword evidence="6" id="KW-0234">DNA repair</keyword>
<dbReference type="SUPFAM" id="SSF48150">
    <property type="entry name" value="DNA-glycosylase"/>
    <property type="match status" value="1"/>
</dbReference>
<organism evidence="8 9">
    <name type="scientific">Neobacillus pocheonensis</name>
    <dbReference type="NCBI Taxonomy" id="363869"/>
    <lineage>
        <taxon>Bacteria</taxon>
        <taxon>Bacillati</taxon>
        <taxon>Bacillota</taxon>
        <taxon>Bacilli</taxon>
        <taxon>Bacillales</taxon>
        <taxon>Bacillaceae</taxon>
        <taxon>Neobacillus</taxon>
    </lineage>
</organism>
<dbReference type="Gene3D" id="1.10.1670.10">
    <property type="entry name" value="Helix-hairpin-Helix base-excision DNA repair enzymes (C-terminal)"/>
    <property type="match status" value="1"/>
</dbReference>
<evidence type="ECO:0000313" key="8">
    <source>
        <dbReference type="EMBL" id="MCM2536160.1"/>
    </source>
</evidence>
<dbReference type="SMART" id="SM00478">
    <property type="entry name" value="ENDO3c"/>
    <property type="match status" value="1"/>
</dbReference>
<dbReference type="InterPro" id="IPR023170">
    <property type="entry name" value="HhH_base_excis_C"/>
</dbReference>
<proteinExistence type="inferred from homology"/>